<accession>A0A4C1T2J9</accession>
<gene>
    <name evidence="2" type="ORF">EVAR_7246_1</name>
</gene>
<feature type="compositionally biased region" description="Low complexity" evidence="1">
    <location>
        <begin position="75"/>
        <end position="85"/>
    </location>
</feature>
<proteinExistence type="predicted"/>
<dbReference type="AlphaFoldDB" id="A0A4C1T2J9"/>
<comment type="caution">
    <text evidence="2">The sequence shown here is derived from an EMBL/GenBank/DDBJ whole genome shotgun (WGS) entry which is preliminary data.</text>
</comment>
<organism evidence="2 3">
    <name type="scientific">Eumeta variegata</name>
    <name type="common">Bagworm moth</name>
    <name type="synonym">Eumeta japonica</name>
    <dbReference type="NCBI Taxonomy" id="151549"/>
    <lineage>
        <taxon>Eukaryota</taxon>
        <taxon>Metazoa</taxon>
        <taxon>Ecdysozoa</taxon>
        <taxon>Arthropoda</taxon>
        <taxon>Hexapoda</taxon>
        <taxon>Insecta</taxon>
        <taxon>Pterygota</taxon>
        <taxon>Neoptera</taxon>
        <taxon>Endopterygota</taxon>
        <taxon>Lepidoptera</taxon>
        <taxon>Glossata</taxon>
        <taxon>Ditrysia</taxon>
        <taxon>Tineoidea</taxon>
        <taxon>Psychidae</taxon>
        <taxon>Oiketicinae</taxon>
        <taxon>Eumeta</taxon>
    </lineage>
</organism>
<protein>
    <submittedName>
        <fullName evidence="2">Uncharacterized protein</fullName>
    </submittedName>
</protein>
<evidence type="ECO:0000313" key="3">
    <source>
        <dbReference type="Proteomes" id="UP000299102"/>
    </source>
</evidence>
<reference evidence="2 3" key="1">
    <citation type="journal article" date="2019" name="Commun. Biol.">
        <title>The bagworm genome reveals a unique fibroin gene that provides high tensile strength.</title>
        <authorList>
            <person name="Kono N."/>
            <person name="Nakamura H."/>
            <person name="Ohtoshi R."/>
            <person name="Tomita M."/>
            <person name="Numata K."/>
            <person name="Arakawa K."/>
        </authorList>
    </citation>
    <scope>NUCLEOTIDE SEQUENCE [LARGE SCALE GENOMIC DNA]</scope>
</reference>
<feature type="region of interest" description="Disordered" evidence="1">
    <location>
        <begin position="62"/>
        <end position="85"/>
    </location>
</feature>
<keyword evidence="3" id="KW-1185">Reference proteome</keyword>
<evidence type="ECO:0000313" key="2">
    <source>
        <dbReference type="EMBL" id="GBP08642.1"/>
    </source>
</evidence>
<evidence type="ECO:0000256" key="1">
    <source>
        <dbReference type="SAM" id="MobiDB-lite"/>
    </source>
</evidence>
<dbReference type="EMBL" id="BGZK01000032">
    <property type="protein sequence ID" value="GBP08642.1"/>
    <property type="molecule type" value="Genomic_DNA"/>
</dbReference>
<name>A0A4C1T2J9_EUMVA</name>
<sequence>MLWLLSSPQQREIITSGRNNLNNYLFKLIALVRVAHLRGRGAIDSFQMYKLVINRRELLGVRDQRPPPAPPAPAGLPVAPAAPRT</sequence>
<dbReference type="Proteomes" id="UP000299102">
    <property type="component" value="Unassembled WGS sequence"/>
</dbReference>